<evidence type="ECO:0000256" key="2">
    <source>
        <dbReference type="ARBA" id="ARBA00023043"/>
    </source>
</evidence>
<dbReference type="SMART" id="SM00248">
    <property type="entry name" value="ANK"/>
    <property type="match status" value="4"/>
</dbReference>
<reference evidence="4" key="1">
    <citation type="submission" date="2021-01" db="EMBL/GenBank/DDBJ databases">
        <authorList>
            <person name="Corre E."/>
            <person name="Pelletier E."/>
            <person name="Niang G."/>
            <person name="Scheremetjew M."/>
            <person name="Finn R."/>
            <person name="Kale V."/>
            <person name="Holt S."/>
            <person name="Cochrane G."/>
            <person name="Meng A."/>
            <person name="Brown T."/>
            <person name="Cohen L."/>
        </authorList>
    </citation>
    <scope>NUCLEOTIDE SEQUENCE</scope>
    <source>
        <strain evidence="4">Pbaha01</strain>
    </source>
</reference>
<dbReference type="PANTHER" id="PTHR24198">
    <property type="entry name" value="ANKYRIN REPEAT AND PROTEIN KINASE DOMAIN-CONTAINING PROTEIN"/>
    <property type="match status" value="1"/>
</dbReference>
<sequence>MVRAARASDTFNWEDLLGVSRHAVLQQLDPLSDLRAMAGVSRALFGQTVEAIQGSWFRLQAGPQREGPLHRVAHRGRVQAARLLLEVLGPDRAGVGGLDRCGQSPLHHASALGNLEICRLLLQCTADVNQQDIWRSTPLHRVAAQAQDFSQALAIATELLNCGALTDVRVRSHLRGMEEHVQAGDTPLHVAARVGNLLLCQELVKRGAPLHATNRAGESLLDVAIKGSIAEDLGSYLVALGCQQSCGESQDVKARAKDTSSRGWSHAACSDRPVF</sequence>
<dbReference type="InterPro" id="IPR002110">
    <property type="entry name" value="Ankyrin_rpt"/>
</dbReference>
<dbReference type="PROSITE" id="PS50088">
    <property type="entry name" value="ANK_REPEAT"/>
    <property type="match status" value="2"/>
</dbReference>
<dbReference type="AlphaFoldDB" id="A0A7S0F970"/>
<dbReference type="InterPro" id="IPR036770">
    <property type="entry name" value="Ankyrin_rpt-contain_sf"/>
</dbReference>
<evidence type="ECO:0000256" key="3">
    <source>
        <dbReference type="PROSITE-ProRule" id="PRU00023"/>
    </source>
</evidence>
<dbReference type="Pfam" id="PF12796">
    <property type="entry name" value="Ank_2"/>
    <property type="match status" value="1"/>
</dbReference>
<dbReference type="SUPFAM" id="SSF48403">
    <property type="entry name" value="Ankyrin repeat"/>
    <property type="match status" value="1"/>
</dbReference>
<keyword evidence="1" id="KW-0677">Repeat</keyword>
<evidence type="ECO:0000256" key="1">
    <source>
        <dbReference type="ARBA" id="ARBA00022737"/>
    </source>
</evidence>
<keyword evidence="2 3" id="KW-0040">ANK repeat</keyword>
<gene>
    <name evidence="4" type="ORF">PBAH0796_LOCUS2378</name>
</gene>
<dbReference type="Pfam" id="PF00023">
    <property type="entry name" value="Ank"/>
    <property type="match status" value="1"/>
</dbReference>
<dbReference type="PROSITE" id="PS50297">
    <property type="entry name" value="ANK_REP_REGION"/>
    <property type="match status" value="2"/>
</dbReference>
<proteinExistence type="predicted"/>
<name>A0A7S0F970_9DINO</name>
<dbReference type="Gene3D" id="1.25.40.20">
    <property type="entry name" value="Ankyrin repeat-containing domain"/>
    <property type="match status" value="1"/>
</dbReference>
<feature type="repeat" description="ANK" evidence="3">
    <location>
        <begin position="183"/>
        <end position="215"/>
    </location>
</feature>
<evidence type="ECO:0000313" key="4">
    <source>
        <dbReference type="EMBL" id="CAD8346640.1"/>
    </source>
</evidence>
<protein>
    <submittedName>
        <fullName evidence="4">Uncharacterized protein</fullName>
    </submittedName>
</protein>
<dbReference type="EMBL" id="HBEG01004011">
    <property type="protein sequence ID" value="CAD8346640.1"/>
    <property type="molecule type" value="Transcribed_RNA"/>
</dbReference>
<dbReference type="PANTHER" id="PTHR24198:SF165">
    <property type="entry name" value="ANKYRIN REPEAT-CONTAINING PROTEIN-RELATED"/>
    <property type="match status" value="1"/>
</dbReference>
<feature type="repeat" description="ANK" evidence="3">
    <location>
        <begin position="101"/>
        <end position="133"/>
    </location>
</feature>
<accession>A0A7S0F970</accession>
<organism evidence="4">
    <name type="scientific">Pyrodinium bahamense</name>
    <dbReference type="NCBI Taxonomy" id="73915"/>
    <lineage>
        <taxon>Eukaryota</taxon>
        <taxon>Sar</taxon>
        <taxon>Alveolata</taxon>
        <taxon>Dinophyceae</taxon>
        <taxon>Gonyaulacales</taxon>
        <taxon>Pyrocystaceae</taxon>
        <taxon>Pyrodinium</taxon>
    </lineage>
</organism>